<evidence type="ECO:0000313" key="3">
    <source>
        <dbReference type="EMBL" id="KAL0487716.1"/>
    </source>
</evidence>
<keyword evidence="4" id="KW-1185">Reference proteome</keyword>
<evidence type="ECO:0000256" key="1">
    <source>
        <dbReference type="SAM" id="SignalP"/>
    </source>
</evidence>
<comment type="caution">
    <text evidence="3">The sequence shown here is derived from an EMBL/GenBank/DDBJ whole genome shotgun (WGS) entry which is preliminary data.</text>
</comment>
<organism evidence="3 4">
    <name type="scientific">Acrasis kona</name>
    <dbReference type="NCBI Taxonomy" id="1008807"/>
    <lineage>
        <taxon>Eukaryota</taxon>
        <taxon>Discoba</taxon>
        <taxon>Heterolobosea</taxon>
        <taxon>Tetramitia</taxon>
        <taxon>Eutetramitia</taxon>
        <taxon>Acrasidae</taxon>
        <taxon>Acrasis</taxon>
    </lineage>
</organism>
<sequence length="514" mass="58010">MKTTLTFIITFCLYAFTVATLRERNLQVRQSIVMRLAEKYCPFYGFDGPYCPQAKEGNENPQMLSGLGYDRTKRSLRWPVLTSSPAAAAAQQLFSTSRYPTPKDYLSFVFSEAQSRMGGLYANDDAIIKQIVSQFNDYRQNIAVSQKTFKFYAGNVASQQPQDYVLEYLKTIPPVYDPNNATLVYDYNQLIQEFGTEVTTATDFGGVIYLLAAIKACYGGVINGDIEKEIDNLINKEPVGPYAYLKYRKLGIYDVKGGNPEITLQEQSAQRIASMQQNPVVVQFSSVPLWQVIPAPWQEPVKAAIADYLNKFQPTVDSWVASAESLKVESYKAGQPITIFHRNTEQCCDYIIRDTACPLVQRKHFVYVPRFSIPRWNINIAANQVSEFDSYVFRGARLHWAIERDANGLARVHGWSTAALSNNLTETQSERFSNSKVEKRSNTGTHLDLEYTNGDVYSPFVHSGCADVTEFYVTTHPERHTYYTVCIDCQSYVTQTPAQQGVQHSDVQCGCAGF</sequence>
<gene>
    <name evidence="3" type="ORF">AKO1_000197</name>
</gene>
<feature type="signal peptide" evidence="1">
    <location>
        <begin position="1"/>
        <end position="19"/>
    </location>
</feature>
<accession>A0AAW2ZG51</accession>
<protein>
    <submittedName>
        <fullName evidence="3">Prf1</fullName>
    </submittedName>
</protein>
<reference evidence="3 4" key="1">
    <citation type="submission" date="2024-03" db="EMBL/GenBank/DDBJ databases">
        <title>The Acrasis kona genome and developmental transcriptomes reveal deep origins of eukaryotic multicellular pathways.</title>
        <authorList>
            <person name="Sheikh S."/>
            <person name="Fu C.-J."/>
            <person name="Brown M.W."/>
            <person name="Baldauf S.L."/>
        </authorList>
    </citation>
    <scope>NUCLEOTIDE SEQUENCE [LARGE SCALE GENOMIC DNA]</scope>
    <source>
        <strain evidence="3 4">ATCC MYA-3509</strain>
    </source>
</reference>
<evidence type="ECO:0000313" key="4">
    <source>
        <dbReference type="Proteomes" id="UP001431209"/>
    </source>
</evidence>
<name>A0AAW2ZG51_9EUKA</name>
<dbReference type="Proteomes" id="UP001431209">
    <property type="component" value="Unassembled WGS sequence"/>
</dbReference>
<feature type="domain" description="MACPF" evidence="2">
    <location>
        <begin position="134"/>
        <end position="214"/>
    </location>
</feature>
<dbReference type="InterPro" id="IPR020864">
    <property type="entry name" value="MACPF"/>
</dbReference>
<keyword evidence="1" id="KW-0732">Signal</keyword>
<dbReference type="EMBL" id="JAOPGA020001368">
    <property type="protein sequence ID" value="KAL0487716.1"/>
    <property type="molecule type" value="Genomic_DNA"/>
</dbReference>
<proteinExistence type="predicted"/>
<dbReference type="Pfam" id="PF01823">
    <property type="entry name" value="MACPF"/>
    <property type="match status" value="1"/>
</dbReference>
<dbReference type="AlphaFoldDB" id="A0AAW2ZG51"/>
<feature type="chain" id="PRO_5043452990" evidence="1">
    <location>
        <begin position="20"/>
        <end position="514"/>
    </location>
</feature>
<evidence type="ECO:0000259" key="2">
    <source>
        <dbReference type="Pfam" id="PF01823"/>
    </source>
</evidence>